<dbReference type="Proteomes" id="UP001231701">
    <property type="component" value="Chromosome"/>
</dbReference>
<evidence type="ECO:0000313" key="5">
    <source>
        <dbReference type="Proteomes" id="UP001231701"/>
    </source>
</evidence>
<organism evidence="4 5">
    <name type="scientific">Streptomyces rochei</name>
    <name type="common">Streptomyces parvullus</name>
    <dbReference type="NCBI Taxonomy" id="1928"/>
    <lineage>
        <taxon>Bacteria</taxon>
        <taxon>Bacillati</taxon>
        <taxon>Actinomycetota</taxon>
        <taxon>Actinomycetes</taxon>
        <taxon>Kitasatosporales</taxon>
        <taxon>Streptomycetaceae</taxon>
        <taxon>Streptomyces</taxon>
        <taxon>Streptomyces rochei group</taxon>
    </lineage>
</organism>
<name>A0AAX3ZRW8_STRRO</name>
<protein>
    <recommendedName>
        <fullName evidence="7">Alkaline shock response membrane anchor protein AmaP</fullName>
    </recommendedName>
</protein>
<evidence type="ECO:0000313" key="4">
    <source>
        <dbReference type="EMBL" id="WMC89281.1"/>
    </source>
</evidence>
<dbReference type="EMBL" id="CP121271">
    <property type="protein sequence ID" value="WMC89281.1"/>
    <property type="molecule type" value="Genomic_DNA"/>
</dbReference>
<sequence length="194" mass="20666">MNPLRTAVNRVLLALAGASLLGGGAWLAGTAGPVAERLPGWWPRPAAGTVLLDRSTLADLRDQGWWTPVVIAGTACALLLSLTWLLAQVRSGGHRRLPLAGRLLTLRSRALADAVARRAEAASGVSRAHVTLLAGPKRSRARVRLRLEPGAAPGRVLEGVSHAALDEARRSLAPYPLTTHVHVGARLRREKRAR</sequence>
<accession>A0AAX3ZRW8</accession>
<evidence type="ECO:0000313" key="2">
    <source>
        <dbReference type="EMBL" id="MFG6299073.1"/>
    </source>
</evidence>
<feature type="transmembrane region" description="Helical" evidence="1">
    <location>
        <begin position="65"/>
        <end position="87"/>
    </location>
</feature>
<keyword evidence="1" id="KW-1133">Transmembrane helix</keyword>
<keyword evidence="1" id="KW-0472">Membrane</keyword>
<dbReference type="EMBL" id="JBIENY010000535">
    <property type="protein sequence ID" value="MFG6301235.1"/>
    <property type="molecule type" value="Genomic_DNA"/>
</dbReference>
<keyword evidence="6" id="KW-1185">Reference proteome</keyword>
<reference evidence="2 6" key="2">
    <citation type="submission" date="2024-10" db="EMBL/GenBank/DDBJ databases">
        <title>Draft genome assembly of a novel steroid transforming actinomycete isolated from African clawed frog Xenopus laevis.</title>
        <authorList>
            <person name="Bragin E."/>
            <person name="Kollerov V."/>
            <person name="Donova M.V."/>
        </authorList>
    </citation>
    <scope>NUCLEOTIDE SEQUENCE [LARGE SCALE GENOMIC DNA]</scope>
    <source>
        <strain evidence="2 6">MTOC-St3</strain>
    </source>
</reference>
<evidence type="ECO:0008006" key="7">
    <source>
        <dbReference type="Google" id="ProtNLM"/>
    </source>
</evidence>
<reference evidence="4" key="1">
    <citation type="submission" date="2023-03" db="EMBL/GenBank/DDBJ databases">
        <title>Borrelidin-producing and root-colonizing Streptomyces rochei is a potent biopesticide for soil-borne oomycete-caused plant diseases.</title>
        <authorList>
            <person name="Zhou D."/>
            <person name="Wang X."/>
            <person name="Navarro-Munoz J.C."/>
            <person name="Li W."/>
            <person name="Li J."/>
            <person name="Jiu M."/>
            <person name="Deng S."/>
            <person name="Ye Y."/>
            <person name="Daly P."/>
            <person name="Wei L."/>
        </authorList>
    </citation>
    <scope>NUCLEOTIDE SEQUENCE</scope>
    <source>
        <strain evidence="4">JK1</strain>
    </source>
</reference>
<evidence type="ECO:0000313" key="3">
    <source>
        <dbReference type="EMBL" id="MFG6301235.1"/>
    </source>
</evidence>
<dbReference type="RefSeq" id="WP_019330135.1">
    <property type="nucleotide sequence ID" value="NZ_CP121271.1"/>
</dbReference>
<dbReference type="EMBL" id="JBIENY010000403">
    <property type="protein sequence ID" value="MFG6299073.1"/>
    <property type="molecule type" value="Genomic_DNA"/>
</dbReference>
<keyword evidence="1" id="KW-0812">Transmembrane</keyword>
<evidence type="ECO:0000313" key="6">
    <source>
        <dbReference type="Proteomes" id="UP001605990"/>
    </source>
</evidence>
<dbReference type="Proteomes" id="UP001605990">
    <property type="component" value="Unassembled WGS sequence"/>
</dbReference>
<evidence type="ECO:0000256" key="1">
    <source>
        <dbReference type="SAM" id="Phobius"/>
    </source>
</evidence>
<dbReference type="GeneID" id="90946036"/>
<gene>
    <name evidence="2" type="ORF">ACGU38_27420</name>
    <name evidence="3" type="ORF">ACGU38_38510</name>
    <name evidence="4" type="ORF">P7W03_28390</name>
</gene>
<dbReference type="AlphaFoldDB" id="A0AAX3ZRW8"/>
<proteinExistence type="predicted"/>